<dbReference type="InterPro" id="IPR008979">
    <property type="entry name" value="Galactose-bd-like_sf"/>
</dbReference>
<organism evidence="3">
    <name type="scientific">Tetraselmis sp. GSL018</name>
    <dbReference type="NCBI Taxonomy" id="582737"/>
    <lineage>
        <taxon>Eukaryota</taxon>
        <taxon>Viridiplantae</taxon>
        <taxon>Chlorophyta</taxon>
        <taxon>core chlorophytes</taxon>
        <taxon>Chlorodendrophyceae</taxon>
        <taxon>Chlorodendrales</taxon>
        <taxon>Chlorodendraceae</taxon>
        <taxon>Tetraselmis</taxon>
    </lineage>
</organism>
<evidence type="ECO:0000256" key="1">
    <source>
        <dbReference type="ARBA" id="ARBA00007884"/>
    </source>
</evidence>
<dbReference type="AlphaFoldDB" id="A0A061RAM3"/>
<feature type="domain" description="NADH:ubiquinone oxidoreductase intermediate-associated protein 30" evidence="2">
    <location>
        <begin position="2"/>
        <end position="162"/>
    </location>
</feature>
<dbReference type="PANTHER" id="PTHR13194:SF19">
    <property type="entry name" value="NAD(P)-BINDING ROSSMANN-FOLD SUPERFAMILY PROTEIN"/>
    <property type="match status" value="1"/>
</dbReference>
<dbReference type="InterPro" id="IPR013857">
    <property type="entry name" value="NADH-UbQ_OxRdtase-assoc_prot30"/>
</dbReference>
<dbReference type="PANTHER" id="PTHR13194">
    <property type="entry name" value="COMPLEX I INTERMEDIATE-ASSOCIATED PROTEIN 30"/>
    <property type="match status" value="1"/>
</dbReference>
<dbReference type="GO" id="GO:0051082">
    <property type="term" value="F:unfolded protein binding"/>
    <property type="evidence" value="ECO:0007669"/>
    <property type="project" value="TreeGrafter"/>
</dbReference>
<dbReference type="InterPro" id="IPR039131">
    <property type="entry name" value="NDUFAF1"/>
</dbReference>
<dbReference type="Pfam" id="PF08547">
    <property type="entry name" value="CIA30"/>
    <property type="match status" value="1"/>
</dbReference>
<dbReference type="GO" id="GO:0010257">
    <property type="term" value="P:NADH dehydrogenase complex assembly"/>
    <property type="evidence" value="ECO:0007669"/>
    <property type="project" value="TreeGrafter"/>
</dbReference>
<dbReference type="EMBL" id="GBEZ01016230">
    <property type="protein sequence ID" value="JAC70002.1"/>
    <property type="molecule type" value="Transcribed_RNA"/>
</dbReference>
<comment type="similarity">
    <text evidence="1">Belongs to the CIA30 family.</text>
</comment>
<dbReference type="SUPFAM" id="SSF49785">
    <property type="entry name" value="Galactose-binding domain-like"/>
    <property type="match status" value="1"/>
</dbReference>
<name>A0A061RAM3_9CHLO</name>
<gene>
    <name evidence="3" type="ORF">TSPGSL018_5090</name>
</gene>
<dbReference type="Gene3D" id="3.40.50.720">
    <property type="entry name" value="NAD(P)-binding Rossmann-like Domain"/>
    <property type="match status" value="1"/>
</dbReference>
<accession>A0A061RAM3</accession>
<sequence length="282" mass="29576">MTWAPLDDVVMGGCSLGGFEVRAGEGEAGAPAGVFSGNVSTDNSGGFSSVRTLNLDPPLDLSAYEGISLRVRGDGLRYKFILRTDTNWDTVTYCHSFDTASGEWQDVRLPFAGFRAVFRAKTLKDGAPLDPSNIVSLQLMLSKFEYDGNLNPAFRSGKFSLPVSSISAYRSESDVGPRLICVAPAGGDRRALKAELEASGLPFVLFAVQEMGSEPSEGGIKVLPEGAEVTGVVSPKEVAGLCLAAMQISDVTGGSFGLIRSGLGGGETQQELAALLREAANA</sequence>
<evidence type="ECO:0000313" key="3">
    <source>
        <dbReference type="EMBL" id="JAC70002.1"/>
    </source>
</evidence>
<reference evidence="3" key="1">
    <citation type="submission" date="2014-05" db="EMBL/GenBank/DDBJ databases">
        <title>The transcriptome of the halophilic microalga Tetraselmis sp. GSL018 isolated from the Great Salt Lake, Utah.</title>
        <authorList>
            <person name="Jinkerson R.E."/>
            <person name="D'Adamo S."/>
            <person name="Posewitz M.C."/>
        </authorList>
    </citation>
    <scope>NUCLEOTIDE SEQUENCE</scope>
    <source>
        <strain evidence="3">GSL018</strain>
    </source>
</reference>
<evidence type="ECO:0000259" key="2">
    <source>
        <dbReference type="Pfam" id="PF08547"/>
    </source>
</evidence>
<proteinExistence type="inferred from homology"/>
<protein>
    <submittedName>
        <fullName evidence="3">Complex i intermediate-associated protein 30</fullName>
    </submittedName>
</protein>